<accession>A0A439CXV8</accession>
<organism evidence="2 3">
    <name type="scientific">Xylaria grammica</name>
    <dbReference type="NCBI Taxonomy" id="363999"/>
    <lineage>
        <taxon>Eukaryota</taxon>
        <taxon>Fungi</taxon>
        <taxon>Dikarya</taxon>
        <taxon>Ascomycota</taxon>
        <taxon>Pezizomycotina</taxon>
        <taxon>Sordariomycetes</taxon>
        <taxon>Xylariomycetidae</taxon>
        <taxon>Xylariales</taxon>
        <taxon>Xylariaceae</taxon>
        <taxon>Xylaria</taxon>
    </lineage>
</organism>
<dbReference type="AlphaFoldDB" id="A0A439CXV8"/>
<dbReference type="EMBL" id="RYZI01000302">
    <property type="protein sequence ID" value="RWA06851.1"/>
    <property type="molecule type" value="Genomic_DNA"/>
</dbReference>
<protein>
    <submittedName>
        <fullName evidence="2">Uncharacterized protein</fullName>
    </submittedName>
</protein>
<keyword evidence="3" id="KW-1185">Reference proteome</keyword>
<dbReference type="Proteomes" id="UP000286045">
    <property type="component" value="Unassembled WGS sequence"/>
</dbReference>
<feature type="region of interest" description="Disordered" evidence="1">
    <location>
        <begin position="288"/>
        <end position="307"/>
    </location>
</feature>
<evidence type="ECO:0000256" key="1">
    <source>
        <dbReference type="SAM" id="MobiDB-lite"/>
    </source>
</evidence>
<gene>
    <name evidence="2" type="ORF">EKO27_g8248</name>
</gene>
<reference evidence="2 3" key="1">
    <citation type="submission" date="2018-12" db="EMBL/GenBank/DDBJ databases">
        <title>Draft genome sequence of Xylaria grammica IHI A82.</title>
        <authorList>
            <person name="Buettner E."/>
            <person name="Kellner H."/>
        </authorList>
    </citation>
    <scope>NUCLEOTIDE SEQUENCE [LARGE SCALE GENOMIC DNA]</scope>
    <source>
        <strain evidence="2 3">IHI A82</strain>
    </source>
</reference>
<evidence type="ECO:0000313" key="2">
    <source>
        <dbReference type="EMBL" id="RWA06851.1"/>
    </source>
</evidence>
<sequence length="307" mass="33748">MGNNSSAPVALPAPTHTFTPSFFTISEPHRSLSVSPLEPNTLVSVTKTSSHGVSSTQTEEHCFWDWDKETTTCFPTITADVPKPLTPTGAYETSEASFTFPTYSYTCTDLYCVESVASKYGYSLCLPTSTTRLWPPAATWSSYDTSTTDESETTSTTCGPFNWDDCPVPTPDSSSPTDDWPTITWDWPPETTSDCDTTDTSTTLSSSTEDCGFDIDCWTSVHYNTVKKSRLSSSTTSSKHSYSYRSTSTSTKSTSTSTISECDFWDEDCTPSATPELTTWGWSTRPWSGRPVSTKVPLPYQSTETKE</sequence>
<comment type="caution">
    <text evidence="2">The sequence shown here is derived from an EMBL/GenBank/DDBJ whole genome shotgun (WGS) entry which is preliminary data.</text>
</comment>
<name>A0A439CXV8_9PEZI</name>
<proteinExistence type="predicted"/>
<evidence type="ECO:0000313" key="3">
    <source>
        <dbReference type="Proteomes" id="UP000286045"/>
    </source>
</evidence>
<feature type="region of interest" description="Disordered" evidence="1">
    <location>
        <begin position="234"/>
        <end position="256"/>
    </location>
</feature>